<organism evidence="2 3">
    <name type="scientific">Paenarthrobacter histidinolovorans</name>
    <dbReference type="NCBI Taxonomy" id="43664"/>
    <lineage>
        <taxon>Bacteria</taxon>
        <taxon>Bacillati</taxon>
        <taxon>Actinomycetota</taxon>
        <taxon>Actinomycetes</taxon>
        <taxon>Micrococcales</taxon>
        <taxon>Micrococcaceae</taxon>
        <taxon>Paenarthrobacter</taxon>
    </lineage>
</organism>
<gene>
    <name evidence="2" type="ORF">ABIA52_002134</name>
</gene>
<protein>
    <recommendedName>
        <fullName evidence="4">Transposase</fullName>
    </recommendedName>
</protein>
<feature type="region of interest" description="Disordered" evidence="1">
    <location>
        <begin position="62"/>
        <end position="91"/>
    </location>
</feature>
<keyword evidence="3" id="KW-1185">Reference proteome</keyword>
<dbReference type="EMBL" id="JBIYEW010000003">
    <property type="protein sequence ID" value="MFK4639245.1"/>
    <property type="molecule type" value="Genomic_DNA"/>
</dbReference>
<dbReference type="RefSeq" id="WP_404594360.1">
    <property type="nucleotide sequence ID" value="NZ_JBIYEW010000003.1"/>
</dbReference>
<name>A0ABW8N6P1_9MICC</name>
<evidence type="ECO:0000256" key="1">
    <source>
        <dbReference type="SAM" id="MobiDB-lite"/>
    </source>
</evidence>
<proteinExistence type="predicted"/>
<evidence type="ECO:0008006" key="4">
    <source>
        <dbReference type="Google" id="ProtNLM"/>
    </source>
</evidence>
<evidence type="ECO:0000313" key="2">
    <source>
        <dbReference type="EMBL" id="MFK4639245.1"/>
    </source>
</evidence>
<comment type="caution">
    <text evidence="2">The sequence shown here is derived from an EMBL/GenBank/DDBJ whole genome shotgun (WGS) entry which is preliminary data.</text>
</comment>
<accession>A0ABW8N6P1</accession>
<sequence length="91" mass="9962">MISLQQDPQGFIRMKRHFPSSVSIAIEFTDGTREIFAGTVLNGIYDEALAAYRAGNHLDAKGFKRGPSKKQQQGIEFVQVSPGMGQPLPSP</sequence>
<dbReference type="Proteomes" id="UP001620520">
    <property type="component" value="Unassembled WGS sequence"/>
</dbReference>
<reference evidence="2 3" key="1">
    <citation type="submission" date="2024-10" db="EMBL/GenBank/DDBJ databases">
        <title>Novel secondary metabolite-producing bacteria for plant disease control.</title>
        <authorList>
            <person name="Chevrette M."/>
        </authorList>
    </citation>
    <scope>NUCLEOTIDE SEQUENCE [LARGE SCALE GENOMIC DNA]</scope>
    <source>
        <strain evidence="2 3">J30 TE3557</strain>
    </source>
</reference>
<evidence type="ECO:0000313" key="3">
    <source>
        <dbReference type="Proteomes" id="UP001620520"/>
    </source>
</evidence>